<name>A0A9N8WHR9_9GLOM</name>
<reference evidence="1" key="1">
    <citation type="submission" date="2021-06" db="EMBL/GenBank/DDBJ databases">
        <authorList>
            <person name="Kallberg Y."/>
            <person name="Tangrot J."/>
            <person name="Rosling A."/>
        </authorList>
    </citation>
    <scope>NUCLEOTIDE SEQUENCE</scope>
    <source>
        <strain evidence="1">UK204</strain>
    </source>
</reference>
<keyword evidence="2" id="KW-1185">Reference proteome</keyword>
<dbReference type="Proteomes" id="UP000789570">
    <property type="component" value="Unassembled WGS sequence"/>
</dbReference>
<comment type="caution">
    <text evidence="1">The sequence shown here is derived from an EMBL/GenBank/DDBJ whole genome shotgun (WGS) entry which is preliminary data.</text>
</comment>
<organism evidence="1 2">
    <name type="scientific">Funneliformis caledonium</name>
    <dbReference type="NCBI Taxonomy" id="1117310"/>
    <lineage>
        <taxon>Eukaryota</taxon>
        <taxon>Fungi</taxon>
        <taxon>Fungi incertae sedis</taxon>
        <taxon>Mucoromycota</taxon>
        <taxon>Glomeromycotina</taxon>
        <taxon>Glomeromycetes</taxon>
        <taxon>Glomerales</taxon>
        <taxon>Glomeraceae</taxon>
        <taxon>Funneliformis</taxon>
    </lineage>
</organism>
<dbReference type="EMBL" id="CAJVPQ010000502">
    <property type="protein sequence ID" value="CAG8487127.1"/>
    <property type="molecule type" value="Genomic_DNA"/>
</dbReference>
<proteinExistence type="predicted"/>
<sequence>MELLLEITKLQAVNLAIGFLMQSDALIKIEVEGSLNVATKQSQKGDLHFFATKPQEFE</sequence>
<evidence type="ECO:0000313" key="2">
    <source>
        <dbReference type="Proteomes" id="UP000789570"/>
    </source>
</evidence>
<gene>
    <name evidence="1" type="ORF">FCALED_LOCUS3014</name>
</gene>
<evidence type="ECO:0000313" key="1">
    <source>
        <dbReference type="EMBL" id="CAG8487127.1"/>
    </source>
</evidence>
<accession>A0A9N8WHR9</accession>
<protein>
    <submittedName>
        <fullName evidence="1">9327_t:CDS:1</fullName>
    </submittedName>
</protein>
<dbReference type="AlphaFoldDB" id="A0A9N8WHR9"/>